<accession>A0A2W5DJP6</accession>
<proteinExistence type="predicted"/>
<dbReference type="InterPro" id="IPR011050">
    <property type="entry name" value="Pectin_lyase_fold/virulence"/>
</dbReference>
<dbReference type="InterPro" id="IPR006626">
    <property type="entry name" value="PbH1"/>
</dbReference>
<dbReference type="SMART" id="SM00710">
    <property type="entry name" value="PbH1"/>
    <property type="match status" value="6"/>
</dbReference>
<evidence type="ECO:0000313" key="2">
    <source>
        <dbReference type="Proteomes" id="UP000249633"/>
    </source>
</evidence>
<dbReference type="Gene3D" id="2.160.20.10">
    <property type="entry name" value="Single-stranded right-handed beta-helix, Pectin lyase-like"/>
    <property type="match status" value="1"/>
</dbReference>
<reference evidence="1 2" key="1">
    <citation type="submission" date="2017-08" db="EMBL/GenBank/DDBJ databases">
        <title>Infants hospitalized years apart are colonized by the same room-sourced microbial strains.</title>
        <authorList>
            <person name="Brooks B."/>
            <person name="Olm M.R."/>
            <person name="Firek B.A."/>
            <person name="Baker R."/>
            <person name="Thomas B.C."/>
            <person name="Morowitz M.J."/>
            <person name="Banfield J.F."/>
        </authorList>
    </citation>
    <scope>NUCLEOTIDE SEQUENCE [LARGE SCALE GENOMIC DNA]</scope>
    <source>
        <strain evidence="1">S2_012_000_R2_81</strain>
    </source>
</reference>
<gene>
    <name evidence="1" type="ORF">DI603_11480</name>
</gene>
<evidence type="ECO:0008006" key="3">
    <source>
        <dbReference type="Google" id="ProtNLM"/>
    </source>
</evidence>
<dbReference type="EMBL" id="QFOD01000009">
    <property type="protein sequence ID" value="PZP32071.1"/>
    <property type="molecule type" value="Genomic_DNA"/>
</dbReference>
<organism evidence="1 2">
    <name type="scientific">Roseateles depolymerans</name>
    <dbReference type="NCBI Taxonomy" id="76731"/>
    <lineage>
        <taxon>Bacteria</taxon>
        <taxon>Pseudomonadati</taxon>
        <taxon>Pseudomonadota</taxon>
        <taxon>Betaproteobacteria</taxon>
        <taxon>Burkholderiales</taxon>
        <taxon>Sphaerotilaceae</taxon>
        <taxon>Roseateles</taxon>
    </lineage>
</organism>
<dbReference type="Proteomes" id="UP000249633">
    <property type="component" value="Unassembled WGS sequence"/>
</dbReference>
<name>A0A2W5DJP6_9BURK</name>
<dbReference type="InterPro" id="IPR012334">
    <property type="entry name" value="Pectin_lyas_fold"/>
</dbReference>
<evidence type="ECO:0000313" key="1">
    <source>
        <dbReference type="EMBL" id="PZP32071.1"/>
    </source>
</evidence>
<sequence>MLFATVGLTGAQAAPDDAPAPDWARMASAQALSPARAAPGDLVREWTGPDGRPVRLVVRLPQPKAGELSVSPPPAGQDARPVLEAALDELRRRGLGRLRLQPGSYVFRSTAQGGHWLLQGLQDVDIDARGARLVFSADAPGIVLGTSQRVRLRGATLAYQLPTSALAVLRERDGRRELVLDDGVPVDDTTRLFYLTEYDRASRLWVKGGTRLILPPGAAAPLQRVQGQVFSSSALASLRPGASYAVFRQWYGGAAFKIDDQPGPQQAEDIVLQDVTVLNAPGMGFLVYGLKRGFALLGSRVQPEPGSSMPVSSNFDALHIQSGGGDLLIADNHFVAQGDDGINLNNPVHPVVRIEDEGRSLVLSTYSRFIRSGDRLAFFGGDGRLLGLADVTAPPEPLGGLEHRVRLSRAIEGLDTRSAVRDLALLASRYLVERNTVERCHCHGLLAQLPNGLIRGNTFSQLSYNAIRLLTDVGPWREGVGAINVAVLDNDIRDTGPDQAPAMPWAAIAAYGTGRGGAVVDEPVNQFLEIRGNRIQRVQQGCITVASSRTVTVADNECSASNLNKRRADSLSVQQASQVTLRRNRLDGATRVDRASAATVDAAGER</sequence>
<comment type="caution">
    <text evidence="1">The sequence shown here is derived from an EMBL/GenBank/DDBJ whole genome shotgun (WGS) entry which is preliminary data.</text>
</comment>
<dbReference type="SUPFAM" id="SSF51126">
    <property type="entry name" value="Pectin lyase-like"/>
    <property type="match status" value="1"/>
</dbReference>
<protein>
    <recommendedName>
        <fullName evidence="3">Right handed beta helix domain-containing protein</fullName>
    </recommendedName>
</protein>
<dbReference type="AlphaFoldDB" id="A0A2W5DJP6"/>